<evidence type="ECO:0000313" key="4">
    <source>
        <dbReference type="Proteomes" id="UP001412067"/>
    </source>
</evidence>
<accession>A0ABR2LJ15</accession>
<dbReference type="InterPro" id="IPR004883">
    <property type="entry name" value="LOB"/>
</dbReference>
<protein>
    <submittedName>
        <fullName evidence="3">LOB domain-containing protein 40</fullName>
    </submittedName>
</protein>
<name>A0ABR2LJ15_9ASPA</name>
<comment type="caution">
    <text evidence="3">The sequence shown here is derived from an EMBL/GenBank/DDBJ whole genome shotgun (WGS) entry which is preliminary data.</text>
</comment>
<dbReference type="PANTHER" id="PTHR31304:SF73">
    <property type="entry name" value="OS01G0511000 PROTEIN"/>
    <property type="match status" value="1"/>
</dbReference>
<dbReference type="PROSITE" id="PS50891">
    <property type="entry name" value="LOB"/>
    <property type="match status" value="1"/>
</dbReference>
<organism evidence="3 4">
    <name type="scientific">Platanthera guangdongensis</name>
    <dbReference type="NCBI Taxonomy" id="2320717"/>
    <lineage>
        <taxon>Eukaryota</taxon>
        <taxon>Viridiplantae</taxon>
        <taxon>Streptophyta</taxon>
        <taxon>Embryophyta</taxon>
        <taxon>Tracheophyta</taxon>
        <taxon>Spermatophyta</taxon>
        <taxon>Magnoliopsida</taxon>
        <taxon>Liliopsida</taxon>
        <taxon>Asparagales</taxon>
        <taxon>Orchidaceae</taxon>
        <taxon>Orchidoideae</taxon>
        <taxon>Orchideae</taxon>
        <taxon>Orchidinae</taxon>
        <taxon>Platanthera</taxon>
    </lineage>
</organism>
<proteinExistence type="inferred from homology"/>
<keyword evidence="4" id="KW-1185">Reference proteome</keyword>
<dbReference type="PANTHER" id="PTHR31304">
    <property type="entry name" value="LOB DOMAIN-CONTAINING PROTEIN 38"/>
    <property type="match status" value="1"/>
</dbReference>
<evidence type="ECO:0000259" key="2">
    <source>
        <dbReference type="PROSITE" id="PS50891"/>
    </source>
</evidence>
<dbReference type="Pfam" id="PF03195">
    <property type="entry name" value="LOB"/>
    <property type="match status" value="1"/>
</dbReference>
<evidence type="ECO:0000256" key="1">
    <source>
        <dbReference type="ARBA" id="ARBA00005474"/>
    </source>
</evidence>
<evidence type="ECO:0000313" key="3">
    <source>
        <dbReference type="EMBL" id="KAK8942071.1"/>
    </source>
</evidence>
<comment type="similarity">
    <text evidence="1">Belongs to the LOB domain-containing protein family.</text>
</comment>
<gene>
    <name evidence="3" type="primary">LBD40</name>
    <name evidence="3" type="ORF">KSP40_PGU008514</name>
</gene>
<reference evidence="3 4" key="1">
    <citation type="journal article" date="2022" name="Nat. Plants">
        <title>Genomes of leafy and leafless Platanthera orchids illuminate the evolution of mycoheterotrophy.</title>
        <authorList>
            <person name="Li M.H."/>
            <person name="Liu K.W."/>
            <person name="Li Z."/>
            <person name="Lu H.C."/>
            <person name="Ye Q.L."/>
            <person name="Zhang D."/>
            <person name="Wang J.Y."/>
            <person name="Li Y.F."/>
            <person name="Zhong Z.M."/>
            <person name="Liu X."/>
            <person name="Yu X."/>
            <person name="Liu D.K."/>
            <person name="Tu X.D."/>
            <person name="Liu B."/>
            <person name="Hao Y."/>
            <person name="Liao X.Y."/>
            <person name="Jiang Y.T."/>
            <person name="Sun W.H."/>
            <person name="Chen J."/>
            <person name="Chen Y.Q."/>
            <person name="Ai Y."/>
            <person name="Zhai J.W."/>
            <person name="Wu S.S."/>
            <person name="Zhou Z."/>
            <person name="Hsiao Y.Y."/>
            <person name="Wu W.L."/>
            <person name="Chen Y.Y."/>
            <person name="Lin Y.F."/>
            <person name="Hsu J.L."/>
            <person name="Li C.Y."/>
            <person name="Wang Z.W."/>
            <person name="Zhao X."/>
            <person name="Zhong W.Y."/>
            <person name="Ma X.K."/>
            <person name="Ma L."/>
            <person name="Huang J."/>
            <person name="Chen G.Z."/>
            <person name="Huang M.Z."/>
            <person name="Huang L."/>
            <person name="Peng D.H."/>
            <person name="Luo Y.B."/>
            <person name="Zou S.Q."/>
            <person name="Chen S.P."/>
            <person name="Lan S."/>
            <person name="Tsai W.C."/>
            <person name="Van de Peer Y."/>
            <person name="Liu Z.J."/>
        </authorList>
    </citation>
    <scope>NUCLEOTIDE SEQUENCE [LARGE SCALE GENOMIC DNA]</scope>
    <source>
        <strain evidence="3">Lor288</strain>
    </source>
</reference>
<feature type="domain" description="LOB" evidence="2">
    <location>
        <begin position="3"/>
        <end position="119"/>
    </location>
</feature>
<dbReference type="EMBL" id="JBBWWR010000019">
    <property type="protein sequence ID" value="KAK8942071.1"/>
    <property type="molecule type" value="Genomic_DNA"/>
</dbReference>
<dbReference type="Proteomes" id="UP001412067">
    <property type="component" value="Unassembled WGS sequence"/>
</dbReference>
<sequence length="270" mass="29194">MRMSCNGCRVLRKGCGENCSIRTCLKWIKNPDSQANATVFFAKFYDRAGLMNLIQAGPDHLRGRLGFRVLFSVAIFRSLLYEACGRIVSPIYGSAGLLWSGRWQLCQAAVDSVLNGAPILPSPSEIAVSNPASPFKASDIRHLTRETRGAAAATELSKISKCRTRFKHAAAAAATTSPSSQWCYLAPEAEYFRPSGSHDSSGFPPENESMCSLEASHVSQGESKHFDQAEVALELTLGYDLNAAGRRPGDSSLYRRLCGTIPAADAGLQL</sequence>